<dbReference type="EMBL" id="JBHUFC010000006">
    <property type="protein sequence ID" value="MFD1788914.1"/>
    <property type="molecule type" value="Genomic_DNA"/>
</dbReference>
<dbReference type="PANTHER" id="PTHR22854:SF2">
    <property type="entry name" value="INDOLE-3-GLYCEROL-PHOSPHATE SYNTHASE"/>
    <property type="match status" value="1"/>
</dbReference>
<comment type="pathway">
    <text evidence="2 8">Amino-acid biosynthesis; L-tryptophan biosynthesis; L-tryptophan from chorismate: step 4/5.</text>
</comment>
<protein>
    <recommendedName>
        <fullName evidence="8">Indole-3-glycerol phosphate synthase</fullName>
        <shortName evidence="8">IGPS</shortName>
        <ecNumber evidence="8">4.1.1.48</ecNumber>
    </recommendedName>
</protein>
<dbReference type="RefSeq" id="WP_380941286.1">
    <property type="nucleotide sequence ID" value="NZ_JBHUFC010000006.1"/>
</dbReference>
<comment type="catalytic activity">
    <reaction evidence="1 8">
        <text>1-(2-carboxyphenylamino)-1-deoxy-D-ribulose 5-phosphate + H(+) = (1S,2R)-1-C-(indol-3-yl)glycerol 3-phosphate + CO2 + H2O</text>
        <dbReference type="Rhea" id="RHEA:23476"/>
        <dbReference type="ChEBI" id="CHEBI:15377"/>
        <dbReference type="ChEBI" id="CHEBI:15378"/>
        <dbReference type="ChEBI" id="CHEBI:16526"/>
        <dbReference type="ChEBI" id="CHEBI:58613"/>
        <dbReference type="ChEBI" id="CHEBI:58866"/>
        <dbReference type="EC" id="4.1.1.48"/>
    </reaction>
</comment>
<name>A0ABW4NFT1_9SPHN</name>
<keyword evidence="5 8" id="KW-0822">Tryptophan biosynthesis</keyword>
<dbReference type="InterPro" id="IPR013798">
    <property type="entry name" value="Indole-3-glycerol_P_synth_dom"/>
</dbReference>
<evidence type="ECO:0000256" key="2">
    <source>
        <dbReference type="ARBA" id="ARBA00004696"/>
    </source>
</evidence>
<evidence type="ECO:0000256" key="4">
    <source>
        <dbReference type="ARBA" id="ARBA00022793"/>
    </source>
</evidence>
<comment type="caution">
    <text evidence="10">The sequence shown here is derived from an EMBL/GenBank/DDBJ whole genome shotgun (WGS) entry which is preliminary data.</text>
</comment>
<dbReference type="NCBIfam" id="NF001370">
    <property type="entry name" value="PRK00278.1-2"/>
    <property type="match status" value="1"/>
</dbReference>
<dbReference type="Gene3D" id="3.20.20.70">
    <property type="entry name" value="Aldolase class I"/>
    <property type="match status" value="1"/>
</dbReference>
<organism evidence="10 11">
    <name type="scientific">Sphingomonas floccifaciens</name>
    <dbReference type="NCBI Taxonomy" id="1844115"/>
    <lineage>
        <taxon>Bacteria</taxon>
        <taxon>Pseudomonadati</taxon>
        <taxon>Pseudomonadota</taxon>
        <taxon>Alphaproteobacteria</taxon>
        <taxon>Sphingomonadales</taxon>
        <taxon>Sphingomonadaceae</taxon>
        <taxon>Sphingomonas</taxon>
    </lineage>
</organism>
<dbReference type="CDD" id="cd00331">
    <property type="entry name" value="IGPS"/>
    <property type="match status" value="1"/>
</dbReference>
<dbReference type="InterPro" id="IPR001468">
    <property type="entry name" value="Indole-3-GlycerolPSynthase_CS"/>
</dbReference>
<dbReference type="InterPro" id="IPR045186">
    <property type="entry name" value="Indole-3-glycerol_P_synth"/>
</dbReference>
<dbReference type="PANTHER" id="PTHR22854">
    <property type="entry name" value="TRYPTOPHAN BIOSYNTHESIS PROTEIN"/>
    <property type="match status" value="1"/>
</dbReference>
<gene>
    <name evidence="8 10" type="primary">trpC</name>
    <name evidence="10" type="ORF">ACFSC3_15215</name>
</gene>
<dbReference type="GO" id="GO:0004425">
    <property type="term" value="F:indole-3-glycerol-phosphate synthase activity"/>
    <property type="evidence" value="ECO:0007669"/>
    <property type="project" value="UniProtKB-EC"/>
</dbReference>
<dbReference type="Pfam" id="PF00218">
    <property type="entry name" value="IGPS"/>
    <property type="match status" value="1"/>
</dbReference>
<evidence type="ECO:0000256" key="3">
    <source>
        <dbReference type="ARBA" id="ARBA00022605"/>
    </source>
</evidence>
<keyword evidence="7 8" id="KW-0456">Lyase</keyword>
<proteinExistence type="inferred from homology"/>
<evidence type="ECO:0000256" key="7">
    <source>
        <dbReference type="ARBA" id="ARBA00023239"/>
    </source>
</evidence>
<dbReference type="PROSITE" id="PS00614">
    <property type="entry name" value="IGPS"/>
    <property type="match status" value="1"/>
</dbReference>
<sequence>MTTMLDTILATKRDEVATRRRATSLADLSALALAQTPPRGFRRALDAKAATGYGLIAEIKKASPSKGLIREDFDPPAHARAYEAGGAACLSVLTDAPYFLGHEDYLIAARAACRLPVIRKDFMVDPWQVIEARTIGADAILIIVAALDDGAMAEIEDAAIGLGMDVLVEVHDADELDRALALKSRLIGVNNRNLKDFTVDFARTYELVGRAPEGCTFVAESGLTTRAELDAMAEHDIRCFLVGESLMRQADVEAATRALLSPLPAGEGGARAEGVGG</sequence>
<evidence type="ECO:0000313" key="10">
    <source>
        <dbReference type="EMBL" id="MFD1788914.1"/>
    </source>
</evidence>
<dbReference type="InterPro" id="IPR011060">
    <property type="entry name" value="RibuloseP-bd_barrel"/>
</dbReference>
<evidence type="ECO:0000256" key="1">
    <source>
        <dbReference type="ARBA" id="ARBA00001633"/>
    </source>
</evidence>
<dbReference type="HAMAP" id="MF_00134_B">
    <property type="entry name" value="IGPS_B"/>
    <property type="match status" value="1"/>
</dbReference>
<dbReference type="InterPro" id="IPR013785">
    <property type="entry name" value="Aldolase_TIM"/>
</dbReference>
<evidence type="ECO:0000313" key="11">
    <source>
        <dbReference type="Proteomes" id="UP001597283"/>
    </source>
</evidence>
<evidence type="ECO:0000256" key="5">
    <source>
        <dbReference type="ARBA" id="ARBA00022822"/>
    </source>
</evidence>
<dbReference type="SUPFAM" id="SSF51366">
    <property type="entry name" value="Ribulose-phoshate binding barrel"/>
    <property type="match status" value="1"/>
</dbReference>
<evidence type="ECO:0000256" key="8">
    <source>
        <dbReference type="HAMAP-Rule" id="MF_00134"/>
    </source>
</evidence>
<feature type="domain" description="Indole-3-glycerol phosphate synthase" evidence="9">
    <location>
        <begin position="5"/>
        <end position="259"/>
    </location>
</feature>
<dbReference type="NCBIfam" id="NF001373">
    <property type="entry name" value="PRK00278.1-6"/>
    <property type="match status" value="1"/>
</dbReference>
<accession>A0ABW4NFT1</accession>
<comment type="similarity">
    <text evidence="8">Belongs to the TrpC family.</text>
</comment>
<dbReference type="NCBIfam" id="NF001377">
    <property type="entry name" value="PRK00278.2-4"/>
    <property type="match status" value="1"/>
</dbReference>
<keyword evidence="4 8" id="KW-0210">Decarboxylase</keyword>
<dbReference type="EC" id="4.1.1.48" evidence="8"/>
<evidence type="ECO:0000256" key="6">
    <source>
        <dbReference type="ARBA" id="ARBA00023141"/>
    </source>
</evidence>
<keyword evidence="6 8" id="KW-0057">Aromatic amino acid biosynthesis</keyword>
<keyword evidence="3 8" id="KW-0028">Amino-acid biosynthesis</keyword>
<keyword evidence="11" id="KW-1185">Reference proteome</keyword>
<dbReference type="Proteomes" id="UP001597283">
    <property type="component" value="Unassembled WGS sequence"/>
</dbReference>
<evidence type="ECO:0000259" key="9">
    <source>
        <dbReference type="Pfam" id="PF00218"/>
    </source>
</evidence>
<reference evidence="11" key="1">
    <citation type="journal article" date="2019" name="Int. J. Syst. Evol. Microbiol.">
        <title>The Global Catalogue of Microorganisms (GCM) 10K type strain sequencing project: providing services to taxonomists for standard genome sequencing and annotation.</title>
        <authorList>
            <consortium name="The Broad Institute Genomics Platform"/>
            <consortium name="The Broad Institute Genome Sequencing Center for Infectious Disease"/>
            <person name="Wu L."/>
            <person name="Ma J."/>
        </authorList>
    </citation>
    <scope>NUCLEOTIDE SEQUENCE [LARGE SCALE GENOMIC DNA]</scope>
    <source>
        <strain evidence="11">Q85</strain>
    </source>
</reference>